<protein>
    <submittedName>
        <fullName evidence="1">Uncharacterized protein</fullName>
    </submittedName>
</protein>
<accession>A0AAV0UT03</accession>
<name>A0AAV0UT03_9STRA</name>
<dbReference type="Proteomes" id="UP001162029">
    <property type="component" value="Unassembled WGS sequence"/>
</dbReference>
<gene>
    <name evidence="1" type="ORF">PDE001_LOCUS6901</name>
</gene>
<evidence type="ECO:0000313" key="2">
    <source>
        <dbReference type="Proteomes" id="UP001162029"/>
    </source>
</evidence>
<dbReference type="EMBL" id="CANTFM010001332">
    <property type="protein sequence ID" value="CAI5738411.1"/>
    <property type="molecule type" value="Genomic_DNA"/>
</dbReference>
<proteinExistence type="predicted"/>
<comment type="caution">
    <text evidence="1">The sequence shown here is derived from an EMBL/GenBank/DDBJ whole genome shotgun (WGS) entry which is preliminary data.</text>
</comment>
<reference evidence="1" key="1">
    <citation type="submission" date="2022-12" db="EMBL/GenBank/DDBJ databases">
        <authorList>
            <person name="Webb A."/>
        </authorList>
    </citation>
    <scope>NUCLEOTIDE SEQUENCE</scope>
    <source>
        <strain evidence="1">Pd1</strain>
    </source>
</reference>
<organism evidence="1 2">
    <name type="scientific">Peronospora destructor</name>
    <dbReference type="NCBI Taxonomy" id="86335"/>
    <lineage>
        <taxon>Eukaryota</taxon>
        <taxon>Sar</taxon>
        <taxon>Stramenopiles</taxon>
        <taxon>Oomycota</taxon>
        <taxon>Peronosporomycetes</taxon>
        <taxon>Peronosporales</taxon>
        <taxon>Peronosporaceae</taxon>
        <taxon>Peronospora</taxon>
    </lineage>
</organism>
<keyword evidence="2" id="KW-1185">Reference proteome</keyword>
<evidence type="ECO:0000313" key="1">
    <source>
        <dbReference type="EMBL" id="CAI5738411.1"/>
    </source>
</evidence>
<dbReference type="AlphaFoldDB" id="A0AAV0UT03"/>
<sequence length="96" mass="10497">MGAETVKAMRALEVDKRVVDKGRADKVDTIDEEETVEIKAEVEKDKTIAKAAEATTIAKEKKEEKICVMEVIVDTVAATNTSSMTDEAKVEIVETP</sequence>